<dbReference type="InterPro" id="IPR035965">
    <property type="entry name" value="PAS-like_dom_sf"/>
</dbReference>
<dbReference type="CDD" id="cd01949">
    <property type="entry name" value="GGDEF"/>
    <property type="match status" value="1"/>
</dbReference>
<organism evidence="5 6">
    <name type="scientific">Syntrophobotulus glycolicus (strain DSM 8271 / FlGlyR)</name>
    <dbReference type="NCBI Taxonomy" id="645991"/>
    <lineage>
        <taxon>Bacteria</taxon>
        <taxon>Bacillati</taxon>
        <taxon>Bacillota</taxon>
        <taxon>Clostridia</taxon>
        <taxon>Eubacteriales</taxon>
        <taxon>Desulfitobacteriaceae</taxon>
        <taxon>Syntrophobotulus</taxon>
    </lineage>
</organism>
<name>F0SYW5_SYNGF</name>
<dbReference type="Gene3D" id="1.10.3210.10">
    <property type="entry name" value="Hypothetical protein af1432"/>
    <property type="match status" value="1"/>
</dbReference>
<dbReference type="eggNOG" id="COG2206">
    <property type="taxonomic scope" value="Bacteria"/>
</dbReference>
<dbReference type="SUPFAM" id="SSF109604">
    <property type="entry name" value="HD-domain/PDEase-like"/>
    <property type="match status" value="1"/>
</dbReference>
<dbReference type="InterPro" id="IPR029787">
    <property type="entry name" value="Nucleotide_cyclase"/>
</dbReference>
<dbReference type="Pfam" id="PF13487">
    <property type="entry name" value="HD_5"/>
    <property type="match status" value="1"/>
</dbReference>
<feature type="domain" description="HD-GYP" evidence="4">
    <location>
        <begin position="479"/>
        <end position="663"/>
    </location>
</feature>
<dbReference type="PROSITE" id="PS50113">
    <property type="entry name" value="PAC"/>
    <property type="match status" value="2"/>
</dbReference>
<dbReference type="SUPFAM" id="SSF55785">
    <property type="entry name" value="PYP-like sensor domain (PAS domain)"/>
    <property type="match status" value="2"/>
</dbReference>
<dbReference type="SMART" id="SM00471">
    <property type="entry name" value="HDc"/>
    <property type="match status" value="1"/>
</dbReference>
<dbReference type="PROSITE" id="PS51832">
    <property type="entry name" value="HD_GYP"/>
    <property type="match status" value="1"/>
</dbReference>
<dbReference type="SMART" id="SM00267">
    <property type="entry name" value="GGDEF"/>
    <property type="match status" value="1"/>
</dbReference>
<dbReference type="HOGENOM" id="CLU_000445_92_5_9"/>
<dbReference type="InterPro" id="IPR000700">
    <property type="entry name" value="PAS-assoc_C"/>
</dbReference>
<sequence length="663" mass="76398">MDIDKRNQTESGNQIANRKSAHGNPDNWALDRMKNRQAVYEYEDLSIQDSQLVKCDIFLNVDENLLNHVCELERGAKINTCLYKVLLDYSSDPIFCLDQTGRFIYVNIAFSVPRLSDDVIGKKIWDVFPGEEGLPDFDLMKSVFRTGKMKVVEVHAQRNDSLSYFMTSINPIKDSCGEVIMIMCISKDITDRKLAEEALKEREYLLRESQKAAHIGSYVYDLKTEIWKGSDELDLIYGIDQEYPRTYQGWLRIIHPDFLTEVSAYFKKVEKDKSPFHYEYKIIRPSDSSERWVQDIRKWEFDENAEATRMFGTVQDVTDRKKVEKEIVFLSYHDKLTGLYNRRFYEEEIKRMDTENNLPISIIMGDVNGLKLVNDAFGHDKGDELLLKCAAALKKACCQNEIIVRLGGDEFLVLLPRTEGEEAKQVIDRIKSHYAKESVNGLSISISFGSDTKRRPEEDIFKIQKNAEDYMYNLKIIEKESMRGKIIKSLVDTFYGENRREELHAKRVSEISSSIGKAIGLSPNRIKQLEMAGMLHDIGKIALDSRILNKQEALTEQEKDELKRHPDIGYRILSSSYDMLDLADYVYAHHEKWDGSGYPKGLKGEKIPLISRIIAIAESYDVLTNPVSYKSCLSSLQAIEELKQKSGTDFDPEIVKIFVEKIL</sequence>
<feature type="domain" description="PAC" evidence="2">
    <location>
        <begin position="276"/>
        <end position="329"/>
    </location>
</feature>
<keyword evidence="6" id="KW-1185">Reference proteome</keyword>
<gene>
    <name evidence="5" type="ordered locus">Sgly_1705</name>
</gene>
<dbReference type="AlphaFoldDB" id="F0SYW5"/>
<dbReference type="EMBL" id="CP002547">
    <property type="protein sequence ID" value="ADY56002.1"/>
    <property type="molecule type" value="Genomic_DNA"/>
</dbReference>
<dbReference type="InterPro" id="IPR003607">
    <property type="entry name" value="HD/PDEase_dom"/>
</dbReference>
<dbReference type="NCBIfam" id="TIGR00254">
    <property type="entry name" value="GGDEF"/>
    <property type="match status" value="1"/>
</dbReference>
<dbReference type="OrthoDB" id="9798833at2"/>
<dbReference type="PANTHER" id="PTHR43155:SF2">
    <property type="entry name" value="CYCLIC DI-GMP PHOSPHODIESTERASE PA4108"/>
    <property type="match status" value="1"/>
</dbReference>
<dbReference type="InterPro" id="IPR013656">
    <property type="entry name" value="PAS_4"/>
</dbReference>
<dbReference type="SUPFAM" id="SSF55073">
    <property type="entry name" value="Nucleotide cyclase"/>
    <property type="match status" value="1"/>
</dbReference>
<dbReference type="InterPro" id="IPR000014">
    <property type="entry name" value="PAS"/>
</dbReference>
<evidence type="ECO:0000259" key="4">
    <source>
        <dbReference type="PROSITE" id="PS51832"/>
    </source>
</evidence>
<dbReference type="eggNOG" id="COG2202">
    <property type="taxonomic scope" value="Bacteria"/>
</dbReference>
<dbReference type="CDD" id="cd00130">
    <property type="entry name" value="PAS"/>
    <property type="match status" value="1"/>
</dbReference>
<dbReference type="InterPro" id="IPR000160">
    <property type="entry name" value="GGDEF_dom"/>
</dbReference>
<dbReference type="InterPro" id="IPR043128">
    <property type="entry name" value="Rev_trsase/Diguanyl_cyclase"/>
</dbReference>
<dbReference type="InterPro" id="IPR013655">
    <property type="entry name" value="PAS_fold_3"/>
</dbReference>
<evidence type="ECO:0000259" key="3">
    <source>
        <dbReference type="PROSITE" id="PS50887"/>
    </source>
</evidence>
<dbReference type="Proteomes" id="UP000007488">
    <property type="component" value="Chromosome"/>
</dbReference>
<dbReference type="STRING" id="645991.Sgly_1705"/>
<evidence type="ECO:0000259" key="2">
    <source>
        <dbReference type="PROSITE" id="PS50113"/>
    </source>
</evidence>
<dbReference type="eggNOG" id="COG3829">
    <property type="taxonomic scope" value="Bacteria"/>
</dbReference>
<dbReference type="Gene3D" id="3.30.70.270">
    <property type="match status" value="1"/>
</dbReference>
<feature type="domain" description="PAC" evidence="2">
    <location>
        <begin position="145"/>
        <end position="201"/>
    </location>
</feature>
<dbReference type="InterPro" id="IPR037522">
    <property type="entry name" value="HD_GYP_dom"/>
</dbReference>
<dbReference type="Gene3D" id="3.30.450.20">
    <property type="entry name" value="PAS domain"/>
    <property type="match status" value="2"/>
</dbReference>
<protein>
    <submittedName>
        <fullName evidence="5">Diguanylate cyclase and metal dependent phosphohydrolase</fullName>
    </submittedName>
</protein>
<dbReference type="PANTHER" id="PTHR43155">
    <property type="entry name" value="CYCLIC DI-GMP PHOSPHODIESTERASE PA4108-RELATED"/>
    <property type="match status" value="1"/>
</dbReference>
<accession>F0SYW5</accession>
<dbReference type="NCBIfam" id="TIGR00229">
    <property type="entry name" value="sensory_box"/>
    <property type="match status" value="2"/>
</dbReference>
<dbReference type="Pfam" id="PF00990">
    <property type="entry name" value="GGDEF"/>
    <property type="match status" value="1"/>
</dbReference>
<feature type="domain" description="GGDEF" evidence="3">
    <location>
        <begin position="358"/>
        <end position="493"/>
    </location>
</feature>
<dbReference type="SMART" id="SM00086">
    <property type="entry name" value="PAC"/>
    <property type="match status" value="2"/>
</dbReference>
<dbReference type="InterPro" id="IPR001610">
    <property type="entry name" value="PAC"/>
</dbReference>
<dbReference type="KEGG" id="sgy:Sgly_1705"/>
<dbReference type="SMART" id="SM00091">
    <property type="entry name" value="PAS"/>
    <property type="match status" value="2"/>
</dbReference>
<feature type="region of interest" description="Disordered" evidence="1">
    <location>
        <begin position="1"/>
        <end position="27"/>
    </location>
</feature>
<dbReference type="PROSITE" id="PS50887">
    <property type="entry name" value="GGDEF"/>
    <property type="match status" value="1"/>
</dbReference>
<proteinExistence type="predicted"/>
<evidence type="ECO:0000313" key="6">
    <source>
        <dbReference type="Proteomes" id="UP000007488"/>
    </source>
</evidence>
<reference evidence="5 6" key="1">
    <citation type="journal article" date="2011" name="Stand. Genomic Sci.">
        <title>Complete genome sequence of Syntrophobotulus glycolicus type strain (FlGlyR).</title>
        <authorList>
            <person name="Han C."/>
            <person name="Mwirichia R."/>
            <person name="Chertkov O."/>
            <person name="Held B."/>
            <person name="Lapidus A."/>
            <person name="Nolan M."/>
            <person name="Lucas S."/>
            <person name="Hammon N."/>
            <person name="Deshpande S."/>
            <person name="Cheng J.F."/>
            <person name="Tapia R."/>
            <person name="Goodwin L."/>
            <person name="Pitluck S."/>
            <person name="Huntemann M."/>
            <person name="Liolios K."/>
            <person name="Ivanova N."/>
            <person name="Pagani I."/>
            <person name="Mavromatis K."/>
            <person name="Ovchinikova G."/>
            <person name="Pati A."/>
            <person name="Chen A."/>
            <person name="Palaniappan K."/>
            <person name="Land M."/>
            <person name="Hauser L."/>
            <person name="Brambilla E.M."/>
            <person name="Rohde M."/>
            <person name="Spring S."/>
            <person name="Sikorski J."/>
            <person name="Goker M."/>
            <person name="Woyke T."/>
            <person name="Bristow J."/>
            <person name="Eisen J.A."/>
            <person name="Markowitz V."/>
            <person name="Hugenholtz P."/>
            <person name="Kyrpides N.C."/>
            <person name="Klenk H.P."/>
            <person name="Detter J.C."/>
        </authorList>
    </citation>
    <scope>NUCLEOTIDE SEQUENCE [LARGE SCALE GENOMIC DNA]</scope>
    <source>
        <strain evidence="6">DSM 8271 / FlGlyR</strain>
    </source>
</reference>
<dbReference type="CDD" id="cd00077">
    <property type="entry name" value="HDc"/>
    <property type="match status" value="1"/>
</dbReference>
<evidence type="ECO:0000256" key="1">
    <source>
        <dbReference type="SAM" id="MobiDB-lite"/>
    </source>
</evidence>
<reference evidence="6" key="2">
    <citation type="submission" date="2011-02" db="EMBL/GenBank/DDBJ databases">
        <title>The complete genome of Syntrophobotulus glycolicus DSM 8271.</title>
        <authorList>
            <person name="Lucas S."/>
            <person name="Copeland A."/>
            <person name="Lapidus A."/>
            <person name="Bruce D."/>
            <person name="Goodwin L."/>
            <person name="Pitluck S."/>
            <person name="Kyrpides N."/>
            <person name="Mavromatis K."/>
            <person name="Pagani I."/>
            <person name="Ivanova N."/>
            <person name="Mikhailova N."/>
            <person name="Chertkov O."/>
            <person name="Held B."/>
            <person name="Detter J.C."/>
            <person name="Tapia R."/>
            <person name="Han C."/>
            <person name="Land M."/>
            <person name="Hauser L."/>
            <person name="Markowitz V."/>
            <person name="Cheng J.-F."/>
            <person name="Hugenholtz P."/>
            <person name="Woyke T."/>
            <person name="Wu D."/>
            <person name="Spring S."/>
            <person name="Schroeder M."/>
            <person name="Brambilla E."/>
            <person name="Klenk H.-P."/>
            <person name="Eisen J.A."/>
        </authorList>
    </citation>
    <scope>NUCLEOTIDE SEQUENCE [LARGE SCALE GENOMIC DNA]</scope>
    <source>
        <strain evidence="6">DSM 8271 / FlGlyR</strain>
    </source>
</reference>
<dbReference type="eggNOG" id="COG2199">
    <property type="taxonomic scope" value="Bacteria"/>
</dbReference>
<dbReference type="Gene3D" id="2.10.70.100">
    <property type="match status" value="1"/>
</dbReference>
<evidence type="ECO:0000313" key="5">
    <source>
        <dbReference type="EMBL" id="ADY56002.1"/>
    </source>
</evidence>
<dbReference type="RefSeq" id="WP_013624870.1">
    <property type="nucleotide sequence ID" value="NC_015172.1"/>
</dbReference>
<dbReference type="Pfam" id="PF08448">
    <property type="entry name" value="PAS_4"/>
    <property type="match status" value="1"/>
</dbReference>
<dbReference type="Pfam" id="PF08447">
    <property type="entry name" value="PAS_3"/>
    <property type="match status" value="1"/>
</dbReference>